<evidence type="ECO:0000256" key="7">
    <source>
        <dbReference type="ARBA" id="ARBA00023163"/>
    </source>
</evidence>
<keyword evidence="4" id="KW-0805">Transcription regulation</keyword>
<evidence type="ECO:0000313" key="11">
    <source>
        <dbReference type="EMBL" id="OIT38545.1"/>
    </source>
</evidence>
<dbReference type="Proteomes" id="UP000187609">
    <property type="component" value="Unassembled WGS sequence"/>
</dbReference>
<dbReference type="AlphaFoldDB" id="A0A314LAB8"/>
<dbReference type="GO" id="GO:0009873">
    <property type="term" value="P:ethylene-activated signaling pathway"/>
    <property type="evidence" value="ECO:0007669"/>
    <property type="project" value="UniProtKB-KW"/>
</dbReference>
<dbReference type="InterPro" id="IPR044808">
    <property type="entry name" value="ERF_plant"/>
</dbReference>
<dbReference type="KEGG" id="nau:109239281"/>
<comment type="caution">
    <text evidence="11">The sequence shown here is derived from an EMBL/GenBank/DDBJ whole genome shotgun (WGS) entry which is preliminary data.</text>
</comment>
<feature type="compositionally biased region" description="Polar residues" evidence="9">
    <location>
        <begin position="1"/>
        <end position="10"/>
    </location>
</feature>
<evidence type="ECO:0000256" key="9">
    <source>
        <dbReference type="SAM" id="MobiDB-lite"/>
    </source>
</evidence>
<dbReference type="STRING" id="49451.A0A314LAB8"/>
<dbReference type="OrthoDB" id="10596876at2759"/>
<evidence type="ECO:0000313" key="12">
    <source>
        <dbReference type="Proteomes" id="UP000187609"/>
    </source>
</evidence>
<keyword evidence="6" id="KW-0010">Activator</keyword>
<keyword evidence="5" id="KW-0238">DNA-binding</keyword>
<feature type="region of interest" description="Disordered" evidence="9">
    <location>
        <begin position="1"/>
        <end position="65"/>
    </location>
</feature>
<name>A0A314LAB8_NICAT</name>
<keyword evidence="2" id="KW-0936">Ethylene signaling pathway</keyword>
<dbReference type="PROSITE" id="PS51032">
    <property type="entry name" value="AP2_ERF"/>
    <property type="match status" value="1"/>
</dbReference>
<dbReference type="GO" id="GO:0000976">
    <property type="term" value="F:transcription cis-regulatory region binding"/>
    <property type="evidence" value="ECO:0007669"/>
    <property type="project" value="UniProtKB-ARBA"/>
</dbReference>
<evidence type="ECO:0000256" key="1">
    <source>
        <dbReference type="ARBA" id="ARBA00004123"/>
    </source>
</evidence>
<keyword evidence="3" id="KW-0611">Plant defense</keyword>
<evidence type="ECO:0000256" key="4">
    <source>
        <dbReference type="ARBA" id="ARBA00023015"/>
    </source>
</evidence>
<dbReference type="GeneID" id="109239281"/>
<evidence type="ECO:0000256" key="5">
    <source>
        <dbReference type="ARBA" id="ARBA00023125"/>
    </source>
</evidence>
<dbReference type="GO" id="GO:0005634">
    <property type="term" value="C:nucleus"/>
    <property type="evidence" value="ECO:0007669"/>
    <property type="project" value="UniProtKB-SubCell"/>
</dbReference>
<dbReference type="GO" id="GO:0006952">
    <property type="term" value="P:defense response"/>
    <property type="evidence" value="ECO:0007669"/>
    <property type="project" value="UniProtKB-KW"/>
</dbReference>
<sequence length="89" mass="10010">MKQVQNVEISNDTEKKHYRGVRQSPWGKFAAEIRDPNRKGNQDEDERVLPTPAAAPLTPSSWSATWDSGDGKGIFEVPPLSPLWPILRL</sequence>
<dbReference type="InterPro" id="IPR016177">
    <property type="entry name" value="DNA-bd_dom_sf"/>
</dbReference>
<dbReference type="EMBL" id="MJEQ01000197">
    <property type="protein sequence ID" value="OIT38545.1"/>
    <property type="molecule type" value="Genomic_DNA"/>
</dbReference>
<comment type="subcellular location">
    <subcellularLocation>
        <location evidence="1">Nucleus</location>
    </subcellularLocation>
</comment>
<protein>
    <submittedName>
        <fullName evidence="11">Ethylene-responsive transcription factor 5</fullName>
    </submittedName>
</protein>
<dbReference type="PANTHER" id="PTHR31190">
    <property type="entry name" value="DNA-BINDING DOMAIN"/>
    <property type="match status" value="1"/>
</dbReference>
<keyword evidence="12" id="KW-1185">Reference proteome</keyword>
<gene>
    <name evidence="11" type="primary">ERF5_2</name>
    <name evidence="11" type="ORF">A4A49_02929</name>
</gene>
<keyword evidence="8" id="KW-0539">Nucleus</keyword>
<dbReference type="Gramene" id="OIT38545">
    <property type="protein sequence ID" value="OIT38545"/>
    <property type="gene ID" value="A4A49_02929"/>
</dbReference>
<evidence type="ECO:0000256" key="2">
    <source>
        <dbReference type="ARBA" id="ARBA00022745"/>
    </source>
</evidence>
<dbReference type="InterPro" id="IPR036955">
    <property type="entry name" value="AP2/ERF_dom_sf"/>
</dbReference>
<dbReference type="PANTHER" id="PTHR31190:SF499">
    <property type="entry name" value="ETHYLENE-RESPONSIVE TRANSCRIPTION FACTOR ERF105"/>
    <property type="match status" value="1"/>
</dbReference>
<dbReference type="Gene3D" id="3.30.730.10">
    <property type="entry name" value="AP2/ERF domain"/>
    <property type="match status" value="1"/>
</dbReference>
<evidence type="ECO:0000256" key="3">
    <source>
        <dbReference type="ARBA" id="ARBA00022821"/>
    </source>
</evidence>
<accession>A0A314LAB8</accession>
<dbReference type="InterPro" id="IPR001471">
    <property type="entry name" value="AP2/ERF_dom"/>
</dbReference>
<proteinExistence type="predicted"/>
<organism evidence="11 12">
    <name type="scientific">Nicotiana attenuata</name>
    <name type="common">Coyote tobacco</name>
    <dbReference type="NCBI Taxonomy" id="49451"/>
    <lineage>
        <taxon>Eukaryota</taxon>
        <taxon>Viridiplantae</taxon>
        <taxon>Streptophyta</taxon>
        <taxon>Embryophyta</taxon>
        <taxon>Tracheophyta</taxon>
        <taxon>Spermatophyta</taxon>
        <taxon>Magnoliopsida</taxon>
        <taxon>eudicotyledons</taxon>
        <taxon>Gunneridae</taxon>
        <taxon>Pentapetalae</taxon>
        <taxon>asterids</taxon>
        <taxon>lamiids</taxon>
        <taxon>Solanales</taxon>
        <taxon>Solanaceae</taxon>
        <taxon>Nicotianoideae</taxon>
        <taxon>Nicotianeae</taxon>
        <taxon>Nicotiana</taxon>
    </lineage>
</organism>
<feature type="domain" description="AP2/ERF" evidence="10">
    <location>
        <begin position="17"/>
        <end position="76"/>
    </location>
</feature>
<dbReference type="SUPFAM" id="SSF54171">
    <property type="entry name" value="DNA-binding domain"/>
    <property type="match status" value="1"/>
</dbReference>
<dbReference type="SMR" id="A0A314LAB8"/>
<evidence type="ECO:0000256" key="8">
    <source>
        <dbReference type="ARBA" id="ARBA00023242"/>
    </source>
</evidence>
<reference evidence="11" key="1">
    <citation type="submission" date="2016-11" db="EMBL/GenBank/DDBJ databases">
        <title>The genome of Nicotiana attenuata.</title>
        <authorList>
            <person name="Xu S."/>
            <person name="Brockmoeller T."/>
            <person name="Gaquerel E."/>
            <person name="Navarro A."/>
            <person name="Kuhl H."/>
            <person name="Gase K."/>
            <person name="Ling Z."/>
            <person name="Zhou W."/>
            <person name="Kreitzer C."/>
            <person name="Stanke M."/>
            <person name="Tang H."/>
            <person name="Lyons E."/>
            <person name="Pandey P."/>
            <person name="Pandey S.P."/>
            <person name="Timmermann B."/>
            <person name="Baldwin I.T."/>
        </authorList>
    </citation>
    <scope>NUCLEOTIDE SEQUENCE [LARGE SCALE GENOMIC DNA]</scope>
    <source>
        <strain evidence="11">UT</strain>
    </source>
</reference>
<dbReference type="GO" id="GO:0003700">
    <property type="term" value="F:DNA-binding transcription factor activity"/>
    <property type="evidence" value="ECO:0007669"/>
    <property type="project" value="InterPro"/>
</dbReference>
<feature type="compositionally biased region" description="Low complexity" evidence="9">
    <location>
        <begin position="49"/>
        <end position="65"/>
    </location>
</feature>
<keyword evidence="7" id="KW-0804">Transcription</keyword>
<evidence type="ECO:0000256" key="6">
    <source>
        <dbReference type="ARBA" id="ARBA00023159"/>
    </source>
</evidence>
<feature type="compositionally biased region" description="Basic and acidic residues" evidence="9">
    <location>
        <begin position="31"/>
        <end position="42"/>
    </location>
</feature>
<evidence type="ECO:0000259" key="10">
    <source>
        <dbReference type="PROSITE" id="PS51032"/>
    </source>
</evidence>